<keyword evidence="1" id="KW-0479">Metal-binding</keyword>
<evidence type="ECO:0000313" key="10">
    <source>
        <dbReference type="Proteomes" id="UP000000559"/>
    </source>
</evidence>
<dbReference type="InterPro" id="IPR046341">
    <property type="entry name" value="SET_dom_sf"/>
</dbReference>
<dbReference type="SMART" id="SM00249">
    <property type="entry name" value="PHD"/>
    <property type="match status" value="1"/>
</dbReference>
<proteinExistence type="predicted"/>
<dbReference type="FunCoup" id="A0A1D8PFV9">
    <property type="interactions" value="164"/>
</dbReference>
<dbReference type="GO" id="GO:0006355">
    <property type="term" value="P:regulation of DNA-templated transcription"/>
    <property type="evidence" value="ECO:0000318"/>
    <property type="project" value="GO_Central"/>
</dbReference>
<feature type="compositionally biased region" description="Low complexity" evidence="5">
    <location>
        <begin position="202"/>
        <end position="214"/>
    </location>
</feature>
<dbReference type="STRING" id="237561.A0A1D8PFV9"/>
<feature type="domain" description="SET" evidence="7">
    <location>
        <begin position="636"/>
        <end position="775"/>
    </location>
</feature>
<name>A0A1D8PFV9_CANAL</name>
<dbReference type="GO" id="GO:0008270">
    <property type="term" value="F:zinc ion binding"/>
    <property type="evidence" value="ECO:0007669"/>
    <property type="project" value="UniProtKB-KW"/>
</dbReference>
<feature type="compositionally biased region" description="Acidic residues" evidence="5">
    <location>
        <begin position="288"/>
        <end position="302"/>
    </location>
</feature>
<feature type="region of interest" description="Disordered" evidence="5">
    <location>
        <begin position="885"/>
        <end position="939"/>
    </location>
</feature>
<evidence type="ECO:0000313" key="9">
    <source>
        <dbReference type="EMBL" id="AOW27014.1"/>
    </source>
</evidence>
<dbReference type="KEGG" id="cal:CAALFM_C114140CA"/>
<feature type="compositionally biased region" description="Low complexity" evidence="5">
    <location>
        <begin position="45"/>
        <end position="58"/>
    </location>
</feature>
<dbReference type="InterPro" id="IPR019786">
    <property type="entry name" value="Zinc_finger_PHD-type_CS"/>
</dbReference>
<feature type="region of interest" description="Disordered" evidence="5">
    <location>
        <begin position="436"/>
        <end position="513"/>
    </location>
</feature>
<dbReference type="GO" id="GO:0036180">
    <property type="term" value="P:filamentous growth of a population of unicellular organisms in response to biotic stimulus"/>
    <property type="evidence" value="ECO:0000315"/>
    <property type="project" value="CGD"/>
</dbReference>
<feature type="compositionally biased region" description="Polar residues" evidence="5">
    <location>
        <begin position="30"/>
        <end position="44"/>
    </location>
</feature>
<keyword evidence="2" id="KW-0863">Zinc-finger</keyword>
<dbReference type="PANTHER" id="PTHR46462">
    <property type="entry name" value="UPSET, ISOFORM A"/>
    <property type="match status" value="1"/>
</dbReference>
<evidence type="ECO:0000256" key="1">
    <source>
        <dbReference type="ARBA" id="ARBA00022723"/>
    </source>
</evidence>
<feature type="compositionally biased region" description="Low complexity" evidence="5">
    <location>
        <begin position="481"/>
        <end position="496"/>
    </location>
</feature>
<evidence type="ECO:0000256" key="4">
    <source>
        <dbReference type="ARBA" id="ARBA00022853"/>
    </source>
</evidence>
<reference evidence="9 10" key="3">
    <citation type="journal article" date="2013" name="Genome Biol.">
        <title>Assembly of a phased diploid Candida albicans genome facilitates allele-specific measurements and provides a simple model for repeat and indel structure.</title>
        <authorList>
            <person name="Muzzey D."/>
            <person name="Schwartz K."/>
            <person name="Weissman J.S."/>
            <person name="Sherlock G."/>
        </authorList>
    </citation>
    <scope>NUCLEOTIDE SEQUENCE [LARGE SCALE GENOMIC DNA]</scope>
    <source>
        <strain evidence="10">SC5314 / ATCC MYA-2876</strain>
    </source>
</reference>
<gene>
    <name evidence="8 9" type="primary">SET3</name>
    <name evidence="9" type="ordered locus">CAALFM_C114140CA</name>
    <name evidence="8" type="ordered locus">orf19.7221</name>
</gene>
<dbReference type="EMBL" id="CP017623">
    <property type="protein sequence ID" value="AOW27014.1"/>
    <property type="molecule type" value="Genomic_DNA"/>
</dbReference>
<dbReference type="GO" id="GO:0009267">
    <property type="term" value="P:cellular response to starvation"/>
    <property type="evidence" value="ECO:0000315"/>
    <property type="project" value="CGD"/>
</dbReference>
<dbReference type="GO" id="GO:0036170">
    <property type="term" value="P:filamentous growth of a population of unicellular organisms in response to starvation"/>
    <property type="evidence" value="ECO:0000315"/>
    <property type="project" value="CGD"/>
</dbReference>
<organism evidence="9 10">
    <name type="scientific">Candida albicans (strain SC5314 / ATCC MYA-2876)</name>
    <name type="common">Yeast</name>
    <dbReference type="NCBI Taxonomy" id="237561"/>
    <lineage>
        <taxon>Eukaryota</taxon>
        <taxon>Fungi</taxon>
        <taxon>Dikarya</taxon>
        <taxon>Ascomycota</taxon>
        <taxon>Saccharomycotina</taxon>
        <taxon>Pichiomycetes</taxon>
        <taxon>Debaryomycetaceae</taxon>
        <taxon>Candida/Lodderomyces clade</taxon>
        <taxon>Candida</taxon>
    </lineage>
</organism>
<evidence type="ECO:0000259" key="6">
    <source>
        <dbReference type="SMART" id="SM00249"/>
    </source>
</evidence>
<dbReference type="RefSeq" id="XP_715022.1">
    <property type="nucleotide sequence ID" value="XM_709929.1"/>
</dbReference>
<dbReference type="PROSITE" id="PS01359">
    <property type="entry name" value="ZF_PHD_1"/>
    <property type="match status" value="1"/>
</dbReference>
<dbReference type="GO" id="GO:0034967">
    <property type="term" value="C:Set3 complex"/>
    <property type="evidence" value="ECO:0000318"/>
    <property type="project" value="GO_Central"/>
</dbReference>
<keyword evidence="4" id="KW-0156">Chromatin regulator</keyword>
<dbReference type="Pfam" id="PF20826">
    <property type="entry name" value="PHD_5"/>
    <property type="match status" value="1"/>
</dbReference>
<feature type="region of interest" description="Disordered" evidence="5">
    <location>
        <begin position="283"/>
        <end position="302"/>
    </location>
</feature>
<dbReference type="GO" id="GO:0030447">
    <property type="term" value="P:filamentous growth"/>
    <property type="evidence" value="ECO:0000315"/>
    <property type="project" value="CGD"/>
</dbReference>
<evidence type="ECO:0000256" key="2">
    <source>
        <dbReference type="ARBA" id="ARBA00022771"/>
    </source>
</evidence>
<reference evidence="9 10" key="2">
    <citation type="journal article" date="2007" name="Genome Biol.">
        <title>Assembly of the Candida albicans genome into sixteen supercontigs aligned on the eight chromosomes.</title>
        <authorList>
            <person name="van het Hoog M."/>
            <person name="Rast T.J."/>
            <person name="Martchenko M."/>
            <person name="Grindle S."/>
            <person name="Dignard D."/>
            <person name="Hogues H."/>
            <person name="Cuomo C."/>
            <person name="Berriman M."/>
            <person name="Scherer S."/>
            <person name="Magee B.B."/>
            <person name="Whiteway M."/>
            <person name="Chibana H."/>
            <person name="Nantel A."/>
            <person name="Magee P.T."/>
        </authorList>
    </citation>
    <scope>GENOME REANNOTATION</scope>
    <source>
        <strain evidence="10">SC5314 / ATCC MYA-2876</strain>
    </source>
</reference>
<dbReference type="InParanoid" id="A0A1D8PFV9"/>
<dbReference type="SUPFAM" id="SSF57903">
    <property type="entry name" value="FYVE/PHD zinc finger"/>
    <property type="match status" value="1"/>
</dbReference>
<dbReference type="CGD" id="CAL0000175019">
    <property type="gene designation" value="SET3"/>
</dbReference>
<dbReference type="InterPro" id="IPR013083">
    <property type="entry name" value="Znf_RING/FYVE/PHD"/>
</dbReference>
<feature type="region of interest" description="Disordered" evidence="5">
    <location>
        <begin position="157"/>
        <end position="225"/>
    </location>
</feature>
<feature type="compositionally biased region" description="Basic and acidic residues" evidence="5">
    <location>
        <begin position="900"/>
        <end position="917"/>
    </location>
</feature>
<feature type="domain" description="Zinc finger PHD-type" evidence="6">
    <location>
        <begin position="367"/>
        <end position="413"/>
    </location>
</feature>
<protein>
    <submittedName>
        <fullName evidence="9">Histone-binding protein</fullName>
    </submittedName>
</protein>
<dbReference type="AlphaFoldDB" id="A0A1D8PFV9"/>
<evidence type="ECO:0000256" key="5">
    <source>
        <dbReference type="SAM" id="MobiDB-lite"/>
    </source>
</evidence>
<evidence type="ECO:0000313" key="8">
    <source>
        <dbReference type="CGD" id="CAL0000175019"/>
    </source>
</evidence>
<keyword evidence="10" id="KW-1185">Reference proteome</keyword>
<dbReference type="InterPro" id="IPR011011">
    <property type="entry name" value="Znf_FYVE_PHD"/>
</dbReference>
<evidence type="ECO:0000259" key="7">
    <source>
        <dbReference type="SMART" id="SM00317"/>
    </source>
</evidence>
<accession>A0A1D8PFV9</accession>
<dbReference type="GO" id="GO:0070210">
    <property type="term" value="C:Rpd3L-Expanded complex"/>
    <property type="evidence" value="ECO:0000318"/>
    <property type="project" value="GO_Central"/>
</dbReference>
<dbReference type="InterPro" id="IPR001214">
    <property type="entry name" value="SET_dom"/>
</dbReference>
<dbReference type="SMART" id="SM00317">
    <property type="entry name" value="SET"/>
    <property type="match status" value="1"/>
</dbReference>
<dbReference type="GO" id="GO:0036166">
    <property type="term" value="P:phenotypic switching"/>
    <property type="evidence" value="ECO:0000315"/>
    <property type="project" value="CGD"/>
</dbReference>
<dbReference type="OMA" id="RLPWEWD"/>
<dbReference type="VEuPathDB" id="FungiDB:C1_14140C_A"/>
<dbReference type="PANTHER" id="PTHR46462:SF3">
    <property type="entry name" value="UPSET, ISOFORM A"/>
    <property type="match status" value="1"/>
</dbReference>
<dbReference type="InterPro" id="IPR001965">
    <property type="entry name" value="Znf_PHD"/>
</dbReference>
<dbReference type="OrthoDB" id="20872at2759"/>
<reference evidence="9 10" key="1">
    <citation type="journal article" date="2004" name="Proc. Natl. Acad. Sci. U.S.A.">
        <title>The diploid genome sequence of Candida albicans.</title>
        <authorList>
            <person name="Jones T."/>
            <person name="Federspiel N.A."/>
            <person name="Chibana H."/>
            <person name="Dungan J."/>
            <person name="Kalman S."/>
            <person name="Magee B.B."/>
            <person name="Newport G."/>
            <person name="Thorstenson Y.R."/>
            <person name="Agabian N."/>
            <person name="Magee P.T."/>
            <person name="Davis R.W."/>
            <person name="Scherer S."/>
        </authorList>
    </citation>
    <scope>NUCLEOTIDE SEQUENCE [LARGE SCALE GENOMIC DNA]</scope>
    <source>
        <strain evidence="10">SC5314 / ATCC MYA-2876</strain>
    </source>
</reference>
<dbReference type="GO" id="GO:0006325">
    <property type="term" value="P:chromatin organization"/>
    <property type="evidence" value="ECO:0007669"/>
    <property type="project" value="UniProtKB-KW"/>
</dbReference>
<dbReference type="SMR" id="A0A1D8PFV9"/>
<feature type="compositionally biased region" description="Basic and acidic residues" evidence="5">
    <location>
        <begin position="464"/>
        <end position="480"/>
    </location>
</feature>
<dbReference type="GO" id="GO:0044182">
    <property type="term" value="P:filamentous growth of a population of unicellular organisms"/>
    <property type="evidence" value="ECO:0000315"/>
    <property type="project" value="CGD"/>
</dbReference>
<dbReference type="eggNOG" id="KOG1844">
    <property type="taxonomic scope" value="Eukaryota"/>
</dbReference>
<keyword evidence="3" id="KW-0862">Zinc</keyword>
<dbReference type="GeneID" id="3643320"/>
<dbReference type="Gene3D" id="3.30.40.10">
    <property type="entry name" value="Zinc/RING finger domain, C3HC4 (zinc finger)"/>
    <property type="match status" value="1"/>
</dbReference>
<feature type="region of interest" description="Disordered" evidence="5">
    <location>
        <begin position="21"/>
        <end position="87"/>
    </location>
</feature>
<evidence type="ECO:0000256" key="3">
    <source>
        <dbReference type="ARBA" id="ARBA00022833"/>
    </source>
</evidence>
<feature type="region of interest" description="Disordered" evidence="5">
    <location>
        <begin position="332"/>
        <end position="352"/>
    </location>
</feature>
<sequence>MTNKDQEQLLQDASTLLMFASSVAKHESSNQHSPTSNMSSPPTVQQLPQQPQQPLPQQYINSGSSTRKSSEHKETSVVSSPPSVKFVDIINNPQSASVTHEKNKPTTQSKRTSISMLVNDTPSDIAVKVTPQPRKSSISILMNPPEPVVTPSPPAVSGNYEMKQKSVSPTSGLPKKGSFKPNHERSRSTPEATIAKLELHHQQQLQQLQNQQNQSATPSPTPAFQRGIDLRSKERNTENAVIAAAALTAAVDNPLPLKTVEQKPVLVKERAQVVPVSVVPAVSKSEEDQLTEPEEEDEEEEMVEARVVPVPVPMPVFVQMPIDMNHSQIKQEVASDSTSKPAIPSKEKYVPPPLETYQVNPDSGLIGCICGIEDDDGFTIQCDVCFRWQHCVCMGYENAEEVPEDMYKCYYCDESKWGKFDPEASRLRTMQRLEIDRREDSNQASVKTLPQQQNQQQGTKRKQSNSEKADNKKRKTEDKISTNTNSSNSASGSPAPKFQSPRPDEMDDLPNKDNELLEDGITAESYQSVYYNLKENDYKRQAIKEFIDNIGSDFAGQFFKLPKSEQQGKHFRNVTIMSPNQFKSIKWSKINLPNYTKYLQEHNKLKKKNNFNKTTIQVKPYTDNQKQKFNGISKLALFISSNGGGSGGGSLTIPENTPIIEYLGEIDLFKNYCRDSINQYRMWGSPKPKVLKTTIPTQYSDETLDIVLDSRFVGNESRFIRKACPSSANCRIETVYVPEQNKFRFLVFTSKPITLKSENQDEELRLPWEWDVDHPILKLYANNNSEKFENLTNEEKSALITYIDNILHFVECGCSTSNNSSSCAIFKIKKATSYLMRSTRKASSLSNVNITKSKEELILPRPEKQYVSWEERLNQRNQRIQAELFSEKKKLGSDNNDGQQKVEEKEESALEEAKDGGADLGSGTMGMGANADDSKGEKKPPMLFKLPFKQQLLANLRSNVEMTTTVQQPTPVSSEDDSDPVAVEIPVPVVPELVAIIDKSIEEKLKPIIKQVEASTVTGEDVNLKVVEKVSLVSDNGDNRKHDVKLVPETAAPAKVVKKLSFADYKKMK</sequence>
<dbReference type="Gene3D" id="2.170.270.10">
    <property type="entry name" value="SET domain"/>
    <property type="match status" value="1"/>
</dbReference>
<dbReference type="Proteomes" id="UP000000559">
    <property type="component" value="Chromosome 1"/>
</dbReference>
<dbReference type="SUPFAM" id="SSF82199">
    <property type="entry name" value="SET domain"/>
    <property type="match status" value="1"/>
</dbReference>
<dbReference type="GO" id="GO:1900429">
    <property type="term" value="P:negative regulation of filamentous growth of a population of unicellular organisms"/>
    <property type="evidence" value="ECO:0000315"/>
    <property type="project" value="CGD"/>
</dbReference>